<protein>
    <recommendedName>
        <fullName evidence="3">Thiamine pyrophosphokinase</fullName>
    </recommendedName>
</protein>
<sequence>MSSHHIVRDEQEPALLALNAAWLRNETLASLLEWSPTIVVPAGEVEVLTTLGIKPDVVVATHEEKIQHAAVWEAFAPLTILERISEQNDVIAALHYLLAKRYKAVNIFASPFDLSLSELALFFANMDIVFYCETSRWLWIRQGKYSKWQPAGTQLSVKSLDEPQEFMWSGFTAKPSKQLLDKATLSVEKDSLVYIQSGQAFLLEEQL</sequence>
<name>A0ABZ0IN60_9BACT</name>
<proteinExistence type="predicted"/>
<dbReference type="RefSeq" id="WP_317489203.1">
    <property type="nucleotide sequence ID" value="NZ_CP136051.1"/>
</dbReference>
<dbReference type="EMBL" id="CP136051">
    <property type="protein sequence ID" value="WOK06482.1"/>
    <property type="molecule type" value="Genomic_DNA"/>
</dbReference>
<accession>A0ABZ0IN60</accession>
<gene>
    <name evidence="1" type="ORF">RT717_25740</name>
</gene>
<dbReference type="Proteomes" id="UP001302349">
    <property type="component" value="Chromosome"/>
</dbReference>
<evidence type="ECO:0008006" key="3">
    <source>
        <dbReference type="Google" id="ProtNLM"/>
    </source>
</evidence>
<organism evidence="1 2">
    <name type="scientific">Imperialibacter roseus</name>
    <dbReference type="NCBI Taxonomy" id="1324217"/>
    <lineage>
        <taxon>Bacteria</taxon>
        <taxon>Pseudomonadati</taxon>
        <taxon>Bacteroidota</taxon>
        <taxon>Cytophagia</taxon>
        <taxon>Cytophagales</taxon>
        <taxon>Flammeovirgaceae</taxon>
        <taxon>Imperialibacter</taxon>
    </lineage>
</organism>
<keyword evidence="2" id="KW-1185">Reference proteome</keyword>
<evidence type="ECO:0000313" key="2">
    <source>
        <dbReference type="Proteomes" id="UP001302349"/>
    </source>
</evidence>
<evidence type="ECO:0000313" key="1">
    <source>
        <dbReference type="EMBL" id="WOK06482.1"/>
    </source>
</evidence>
<reference evidence="1 2" key="1">
    <citation type="journal article" date="2023" name="Microbiol. Resour. Announc.">
        <title>Complete Genome Sequence of Imperialibacter roseus strain P4T.</title>
        <authorList>
            <person name="Tizabi D.R."/>
            <person name="Bachvaroff T."/>
            <person name="Hill R.T."/>
        </authorList>
    </citation>
    <scope>NUCLEOTIDE SEQUENCE [LARGE SCALE GENOMIC DNA]</scope>
    <source>
        <strain evidence="1 2">P4T</strain>
    </source>
</reference>